<evidence type="ECO:0000256" key="6">
    <source>
        <dbReference type="ARBA" id="ARBA00023128"/>
    </source>
</evidence>
<dbReference type="KEGG" id="pfj:MYCFIDRAFT_107322"/>
<comment type="function">
    <text evidence="7">Mitochondrial ribosome (mitoribosome) assembly factor. Binds at the interface of the head and body domains of the mitochondrial small ribosomal subunit (mt-SSU), occluding the mRNA channel and preventing compaction of the head domain towards the body. Probable inactive methyltransferase: retains the characteristic folding and ability to bind S-adenosyl-L-methionine, but it probably lost its methyltransferase activity.</text>
</comment>
<protein>
    <submittedName>
        <fullName evidence="9">Uncharacterized protein</fullName>
    </submittedName>
</protein>
<evidence type="ECO:0000256" key="8">
    <source>
        <dbReference type="SAM" id="MobiDB-lite"/>
    </source>
</evidence>
<name>M3AQR9_PSEFD</name>
<keyword evidence="10" id="KW-1185">Reference proteome</keyword>
<evidence type="ECO:0000256" key="4">
    <source>
        <dbReference type="ARBA" id="ARBA00023004"/>
    </source>
</evidence>
<gene>
    <name evidence="9" type="ORF">MYCFIDRAFT_107322</name>
</gene>
<dbReference type="InterPro" id="IPR052571">
    <property type="entry name" value="Mt_RNA_Methyltransferase"/>
</dbReference>
<sequence>ERRVRRLREFYSGEDVPEGLLEAEERRVYERLFGGLRRLEVRDEEDDLDEGGGGTGVLRERRDGELEEVEFDEEEEEGVGLEEEDSFLGQSRRLHPDERLAVDIERAFSTSHVEDAEQEQEVVREEDSRIEDEGYQRRHPLTLANRFATYPTTLELPKSSMIEPISAMLEKRSQRQRATQLGDAAHRIFGGPGMPYSTSTPVRGKTMQQKAITLDAGMNQMSDIEGDVYMSTLLPGIYSSVMGALVETRKRLGTAWAESLVKKAQSGELRILDAGGAGAGVLAVREIIRAEWERMHQDKTSPDGLVAPLGQATVLTSSDTLRNRASKLLQSTTFVPRLPDYLHAEIGAQGKFDLVIAPHTLWPLREDFLRKTQVQNLWSLLSNTGGVLVMLEKGVARGFEMIAGARDLLLDTTIASPGSTERAMGMEEPIEWQKNAEGEEVAEGEDAPADLMSMPKETGMIIAPCTNHEGCPLYARKGMVKGRREICAFPQRYYRPDFLQQIWGAKGKNYEDVEFSYLSVMRGKDLRAPVETEDIQEPSGFTQDQAATARAFRGYESSAPGKPLPNSLTLPRAIFPPLKRQGHVIIDLCTPSGTLERWTVPRSFSKQAFRDARKANWGDLWALGAKTRIPRNIK</sequence>
<dbReference type="RefSeq" id="XP_007924061.1">
    <property type="nucleotide sequence ID" value="XM_007925870.1"/>
</dbReference>
<feature type="non-terminal residue" evidence="9">
    <location>
        <position position="634"/>
    </location>
</feature>
<keyword evidence="6" id="KW-0496">Mitochondrion</keyword>
<keyword evidence="4" id="KW-0408">Iron</keyword>
<dbReference type="GO" id="GO:0003735">
    <property type="term" value="F:structural constituent of ribosome"/>
    <property type="evidence" value="ECO:0007669"/>
    <property type="project" value="TreeGrafter"/>
</dbReference>
<proteinExistence type="predicted"/>
<keyword evidence="3" id="KW-0809">Transit peptide</keyword>
<feature type="non-terminal residue" evidence="9">
    <location>
        <position position="1"/>
    </location>
</feature>
<dbReference type="GeneID" id="19330110"/>
<dbReference type="Proteomes" id="UP000016932">
    <property type="component" value="Unassembled WGS sequence"/>
</dbReference>
<dbReference type="STRING" id="383855.M3AQR9"/>
<reference evidence="9 10" key="1">
    <citation type="journal article" date="2012" name="PLoS Pathog.">
        <title>Diverse lifestyles and strategies of plant pathogenesis encoded in the genomes of eighteen Dothideomycetes fungi.</title>
        <authorList>
            <person name="Ohm R.A."/>
            <person name="Feau N."/>
            <person name="Henrissat B."/>
            <person name="Schoch C.L."/>
            <person name="Horwitz B.A."/>
            <person name="Barry K.W."/>
            <person name="Condon B.J."/>
            <person name="Copeland A.C."/>
            <person name="Dhillon B."/>
            <person name="Glaser F."/>
            <person name="Hesse C.N."/>
            <person name="Kosti I."/>
            <person name="LaButti K."/>
            <person name="Lindquist E.A."/>
            <person name="Lucas S."/>
            <person name="Salamov A.A."/>
            <person name="Bradshaw R.E."/>
            <person name="Ciuffetti L."/>
            <person name="Hamelin R.C."/>
            <person name="Kema G.H.J."/>
            <person name="Lawrence C."/>
            <person name="Scott J.A."/>
            <person name="Spatafora J.W."/>
            <person name="Turgeon B.G."/>
            <person name="de Wit P.J.G.M."/>
            <person name="Zhong S."/>
            <person name="Goodwin S.B."/>
            <person name="Grigoriev I.V."/>
        </authorList>
    </citation>
    <scope>NUCLEOTIDE SEQUENCE [LARGE SCALE GENOMIC DNA]</scope>
    <source>
        <strain evidence="9 10">CIRAD86</strain>
    </source>
</reference>
<feature type="region of interest" description="Disordered" evidence="8">
    <location>
        <begin position="43"/>
        <end position="94"/>
    </location>
</feature>
<keyword evidence="5" id="KW-0411">Iron-sulfur</keyword>
<evidence type="ECO:0000313" key="9">
    <source>
        <dbReference type="EMBL" id="EME86971.1"/>
    </source>
</evidence>
<evidence type="ECO:0000256" key="3">
    <source>
        <dbReference type="ARBA" id="ARBA00022946"/>
    </source>
</evidence>
<dbReference type="VEuPathDB" id="FungiDB:MYCFIDRAFT_107322"/>
<dbReference type="PANTHER" id="PTHR13184">
    <property type="entry name" value="37S RIBOSOMAL PROTEIN S22"/>
    <property type="match status" value="1"/>
</dbReference>
<dbReference type="OrthoDB" id="421327at2759"/>
<evidence type="ECO:0000256" key="7">
    <source>
        <dbReference type="ARBA" id="ARBA00045681"/>
    </source>
</evidence>
<feature type="region of interest" description="Disordered" evidence="8">
    <location>
        <begin position="110"/>
        <end position="137"/>
    </location>
</feature>
<dbReference type="Pfam" id="PF09243">
    <property type="entry name" value="Rsm22"/>
    <property type="match status" value="2"/>
</dbReference>
<feature type="compositionally biased region" description="Acidic residues" evidence="8">
    <location>
        <begin position="65"/>
        <end position="86"/>
    </location>
</feature>
<dbReference type="EMBL" id="KB446556">
    <property type="protein sequence ID" value="EME86971.1"/>
    <property type="molecule type" value="Genomic_DNA"/>
</dbReference>
<evidence type="ECO:0000256" key="2">
    <source>
        <dbReference type="ARBA" id="ARBA00022723"/>
    </source>
</evidence>
<evidence type="ECO:0000256" key="1">
    <source>
        <dbReference type="ARBA" id="ARBA00004173"/>
    </source>
</evidence>
<dbReference type="GO" id="GO:0005763">
    <property type="term" value="C:mitochondrial small ribosomal subunit"/>
    <property type="evidence" value="ECO:0007669"/>
    <property type="project" value="TreeGrafter"/>
</dbReference>
<keyword evidence="2" id="KW-0479">Metal-binding</keyword>
<evidence type="ECO:0000256" key="5">
    <source>
        <dbReference type="ARBA" id="ARBA00023014"/>
    </source>
</evidence>
<organism evidence="9 10">
    <name type="scientific">Pseudocercospora fijiensis (strain CIRAD86)</name>
    <name type="common">Black leaf streak disease fungus</name>
    <name type="synonym">Mycosphaerella fijiensis</name>
    <dbReference type="NCBI Taxonomy" id="383855"/>
    <lineage>
        <taxon>Eukaryota</taxon>
        <taxon>Fungi</taxon>
        <taxon>Dikarya</taxon>
        <taxon>Ascomycota</taxon>
        <taxon>Pezizomycotina</taxon>
        <taxon>Dothideomycetes</taxon>
        <taxon>Dothideomycetidae</taxon>
        <taxon>Mycosphaerellales</taxon>
        <taxon>Mycosphaerellaceae</taxon>
        <taxon>Pseudocercospora</taxon>
    </lineage>
</organism>
<dbReference type="PANTHER" id="PTHR13184:SF5">
    <property type="entry name" value="METHYLTRANSFERASE-LIKE PROTEIN 17, MITOCHONDRIAL"/>
    <property type="match status" value="1"/>
</dbReference>
<feature type="compositionally biased region" description="Basic and acidic residues" evidence="8">
    <location>
        <begin position="121"/>
        <end position="136"/>
    </location>
</feature>
<dbReference type="InterPro" id="IPR015324">
    <property type="entry name" value="Ribosomal_Rsm22-like"/>
</dbReference>
<comment type="subcellular location">
    <subcellularLocation>
        <location evidence="1">Mitochondrion</location>
    </subcellularLocation>
</comment>
<dbReference type="HOGENOM" id="CLU_007075_1_0_1"/>
<dbReference type="eggNOG" id="KOG2539">
    <property type="taxonomic scope" value="Eukaryota"/>
</dbReference>
<dbReference type="GO" id="GO:0046872">
    <property type="term" value="F:metal ion binding"/>
    <property type="evidence" value="ECO:0007669"/>
    <property type="project" value="UniProtKB-KW"/>
</dbReference>
<dbReference type="GO" id="GO:0006412">
    <property type="term" value="P:translation"/>
    <property type="evidence" value="ECO:0007669"/>
    <property type="project" value="InterPro"/>
</dbReference>
<dbReference type="AlphaFoldDB" id="M3AQR9"/>
<dbReference type="GO" id="GO:0051536">
    <property type="term" value="F:iron-sulfur cluster binding"/>
    <property type="evidence" value="ECO:0007669"/>
    <property type="project" value="UniProtKB-KW"/>
</dbReference>
<evidence type="ECO:0000313" key="10">
    <source>
        <dbReference type="Proteomes" id="UP000016932"/>
    </source>
</evidence>
<accession>M3AQR9</accession>
<dbReference type="GO" id="GO:0008168">
    <property type="term" value="F:methyltransferase activity"/>
    <property type="evidence" value="ECO:0007669"/>
    <property type="project" value="InterPro"/>
</dbReference>